<dbReference type="Proteomes" id="UP001054945">
    <property type="component" value="Unassembled WGS sequence"/>
</dbReference>
<accession>A0AAV4PVY1</accession>
<gene>
    <name evidence="1" type="ORF">CEXT_520391</name>
</gene>
<protein>
    <submittedName>
        <fullName evidence="1">Uncharacterized protein</fullName>
    </submittedName>
</protein>
<sequence length="131" mass="14721">YALLVWLPATFEHPRAKGEGHREGISEFDRLHLLQPQRSRLPSLRATKHGFRREGTSDIRLCLSLQTLPPGEFIQINIMRGPGVLPREQSLSCSRAAHIQALKDHVPASSSISSCLICPRMMSCPRRSRSI</sequence>
<reference evidence="1 2" key="1">
    <citation type="submission" date="2021-06" db="EMBL/GenBank/DDBJ databases">
        <title>Caerostris extrusa draft genome.</title>
        <authorList>
            <person name="Kono N."/>
            <person name="Arakawa K."/>
        </authorList>
    </citation>
    <scope>NUCLEOTIDE SEQUENCE [LARGE SCALE GENOMIC DNA]</scope>
</reference>
<evidence type="ECO:0000313" key="2">
    <source>
        <dbReference type="Proteomes" id="UP001054945"/>
    </source>
</evidence>
<organism evidence="1 2">
    <name type="scientific">Caerostris extrusa</name>
    <name type="common">Bark spider</name>
    <name type="synonym">Caerostris bankana</name>
    <dbReference type="NCBI Taxonomy" id="172846"/>
    <lineage>
        <taxon>Eukaryota</taxon>
        <taxon>Metazoa</taxon>
        <taxon>Ecdysozoa</taxon>
        <taxon>Arthropoda</taxon>
        <taxon>Chelicerata</taxon>
        <taxon>Arachnida</taxon>
        <taxon>Araneae</taxon>
        <taxon>Araneomorphae</taxon>
        <taxon>Entelegynae</taxon>
        <taxon>Araneoidea</taxon>
        <taxon>Araneidae</taxon>
        <taxon>Caerostris</taxon>
    </lineage>
</organism>
<keyword evidence="2" id="KW-1185">Reference proteome</keyword>
<feature type="non-terminal residue" evidence="1">
    <location>
        <position position="1"/>
    </location>
</feature>
<evidence type="ECO:0000313" key="1">
    <source>
        <dbReference type="EMBL" id="GIX99959.1"/>
    </source>
</evidence>
<comment type="caution">
    <text evidence="1">The sequence shown here is derived from an EMBL/GenBank/DDBJ whole genome shotgun (WGS) entry which is preliminary data.</text>
</comment>
<proteinExistence type="predicted"/>
<dbReference type="AlphaFoldDB" id="A0AAV4PVY1"/>
<dbReference type="EMBL" id="BPLR01005120">
    <property type="protein sequence ID" value="GIX99959.1"/>
    <property type="molecule type" value="Genomic_DNA"/>
</dbReference>
<name>A0AAV4PVY1_CAEEX</name>